<dbReference type="Pfam" id="PF13561">
    <property type="entry name" value="adh_short_C2"/>
    <property type="match status" value="1"/>
</dbReference>
<comment type="caution">
    <text evidence="2">The sequence shown here is derived from an EMBL/GenBank/DDBJ whole genome shotgun (WGS) entry which is preliminary data.</text>
</comment>
<dbReference type="PRINTS" id="PR00080">
    <property type="entry name" value="SDRFAMILY"/>
</dbReference>
<evidence type="ECO:0000313" key="2">
    <source>
        <dbReference type="EMBL" id="OGG45898.1"/>
    </source>
</evidence>
<dbReference type="InterPro" id="IPR002347">
    <property type="entry name" value="SDR_fam"/>
</dbReference>
<organism evidence="2 3">
    <name type="scientific">Handelsmanbacteria sp. (strain RIFCSPLOWO2_12_FULL_64_10)</name>
    <dbReference type="NCBI Taxonomy" id="1817868"/>
    <lineage>
        <taxon>Bacteria</taxon>
        <taxon>Candidatus Handelsmaniibacteriota</taxon>
    </lineage>
</organism>
<dbReference type="SUPFAM" id="SSF51735">
    <property type="entry name" value="NAD(P)-binding Rossmann-fold domains"/>
    <property type="match status" value="1"/>
</dbReference>
<evidence type="ECO:0008006" key="4">
    <source>
        <dbReference type="Google" id="ProtNLM"/>
    </source>
</evidence>
<sequence>MVDLSGRVALITGASRGIGRGCAIEMAKAGADIVVNYNAHAEDAAEVVGQVEKLGRRAVAVQANVGERPAVDRLVRTALERFGKVDILVNNAYRSIRKPFLDLTDEDVEATWAVSLWGVFRCSQAVARHMAERKQGGKILIISSVLSFIPFPTSLAYNTAKAGINQMAFTMAAELAPHRICVNVIEPGWTDTPGERQFATEEQIREEGKKLPLGRLGQPDEIGKMATFLASDAADYITAGRFRVDGGIWLPGGLPH</sequence>
<reference evidence="2 3" key="1">
    <citation type="journal article" date="2016" name="Nat. Commun.">
        <title>Thousands of microbial genomes shed light on interconnected biogeochemical processes in an aquifer system.</title>
        <authorList>
            <person name="Anantharaman K."/>
            <person name="Brown C.T."/>
            <person name="Hug L.A."/>
            <person name="Sharon I."/>
            <person name="Castelle C.J."/>
            <person name="Probst A.J."/>
            <person name="Thomas B.C."/>
            <person name="Singh A."/>
            <person name="Wilkins M.J."/>
            <person name="Karaoz U."/>
            <person name="Brodie E.L."/>
            <person name="Williams K.H."/>
            <person name="Hubbard S.S."/>
            <person name="Banfield J.F."/>
        </authorList>
    </citation>
    <scope>NUCLEOTIDE SEQUENCE [LARGE SCALE GENOMIC DNA]</scope>
    <source>
        <strain evidence="3">RIFCSPLOWO2_12_FULL_64_10</strain>
    </source>
</reference>
<dbReference type="FunFam" id="3.40.50.720:FF:000084">
    <property type="entry name" value="Short-chain dehydrogenase reductase"/>
    <property type="match status" value="1"/>
</dbReference>
<dbReference type="GO" id="GO:0032787">
    <property type="term" value="P:monocarboxylic acid metabolic process"/>
    <property type="evidence" value="ECO:0007669"/>
    <property type="project" value="UniProtKB-ARBA"/>
</dbReference>
<dbReference type="InterPro" id="IPR020904">
    <property type="entry name" value="Sc_DH/Rdtase_CS"/>
</dbReference>
<dbReference type="InterPro" id="IPR036291">
    <property type="entry name" value="NAD(P)-bd_dom_sf"/>
</dbReference>
<dbReference type="PRINTS" id="PR00081">
    <property type="entry name" value="GDHRDH"/>
</dbReference>
<accession>A0A1F6C9R1</accession>
<dbReference type="PROSITE" id="PS00061">
    <property type="entry name" value="ADH_SHORT"/>
    <property type="match status" value="1"/>
</dbReference>
<dbReference type="AlphaFoldDB" id="A0A1F6C9R1"/>
<dbReference type="Gene3D" id="3.40.50.720">
    <property type="entry name" value="NAD(P)-binding Rossmann-like Domain"/>
    <property type="match status" value="1"/>
</dbReference>
<dbReference type="Proteomes" id="UP000178606">
    <property type="component" value="Unassembled WGS sequence"/>
</dbReference>
<protein>
    <recommendedName>
        <fullName evidence="4">Oxidoreductase</fullName>
    </recommendedName>
</protein>
<evidence type="ECO:0000313" key="3">
    <source>
        <dbReference type="Proteomes" id="UP000178606"/>
    </source>
</evidence>
<dbReference type="NCBIfam" id="NF005559">
    <property type="entry name" value="PRK07231.1"/>
    <property type="match status" value="1"/>
</dbReference>
<dbReference type="EMBL" id="MFKF01000360">
    <property type="protein sequence ID" value="OGG45898.1"/>
    <property type="molecule type" value="Genomic_DNA"/>
</dbReference>
<name>A0A1F6C9R1_HANXR</name>
<dbReference type="InterPro" id="IPR050259">
    <property type="entry name" value="SDR"/>
</dbReference>
<comment type="similarity">
    <text evidence="1">Belongs to the short-chain dehydrogenases/reductases (SDR) family.</text>
</comment>
<evidence type="ECO:0000256" key="1">
    <source>
        <dbReference type="ARBA" id="ARBA00006484"/>
    </source>
</evidence>
<dbReference type="PANTHER" id="PTHR42879">
    <property type="entry name" value="3-OXOACYL-(ACYL-CARRIER-PROTEIN) REDUCTASE"/>
    <property type="match status" value="1"/>
</dbReference>
<gene>
    <name evidence="2" type="ORF">A3F84_17175</name>
</gene>
<dbReference type="PANTHER" id="PTHR42879:SF2">
    <property type="entry name" value="3-OXOACYL-[ACYL-CARRIER-PROTEIN] REDUCTASE FABG"/>
    <property type="match status" value="1"/>
</dbReference>
<proteinExistence type="inferred from homology"/>